<accession>X1DJB6</accession>
<proteinExistence type="predicted"/>
<reference evidence="1" key="1">
    <citation type="journal article" date="2014" name="Front. Microbiol.">
        <title>High frequency of phylogenetically diverse reductive dehalogenase-homologous genes in deep subseafloor sedimentary metagenomes.</title>
        <authorList>
            <person name="Kawai M."/>
            <person name="Futagami T."/>
            <person name="Toyoda A."/>
            <person name="Takaki Y."/>
            <person name="Nishi S."/>
            <person name="Hori S."/>
            <person name="Arai W."/>
            <person name="Tsubouchi T."/>
            <person name="Morono Y."/>
            <person name="Uchiyama I."/>
            <person name="Ito T."/>
            <person name="Fujiyama A."/>
            <person name="Inagaki F."/>
            <person name="Takami H."/>
        </authorList>
    </citation>
    <scope>NUCLEOTIDE SEQUENCE</scope>
    <source>
        <strain evidence="1">Expedition CK06-06</strain>
    </source>
</reference>
<dbReference type="AlphaFoldDB" id="X1DJB6"/>
<gene>
    <name evidence="1" type="ORF">S01H4_38322</name>
</gene>
<organism evidence="1">
    <name type="scientific">marine sediment metagenome</name>
    <dbReference type="NCBI Taxonomy" id="412755"/>
    <lineage>
        <taxon>unclassified sequences</taxon>
        <taxon>metagenomes</taxon>
        <taxon>ecological metagenomes</taxon>
    </lineage>
</organism>
<comment type="caution">
    <text evidence="1">The sequence shown here is derived from an EMBL/GenBank/DDBJ whole genome shotgun (WGS) entry which is preliminary data.</text>
</comment>
<name>X1DJB6_9ZZZZ</name>
<sequence>LLLLGLNTISGVKKQWEGSSYLSFLKSLM</sequence>
<feature type="non-terminal residue" evidence="1">
    <location>
        <position position="1"/>
    </location>
</feature>
<evidence type="ECO:0000313" key="1">
    <source>
        <dbReference type="EMBL" id="GAH05109.1"/>
    </source>
</evidence>
<dbReference type="EMBL" id="BART01020662">
    <property type="protein sequence ID" value="GAH05109.1"/>
    <property type="molecule type" value="Genomic_DNA"/>
</dbReference>
<protein>
    <submittedName>
        <fullName evidence="1">Uncharacterized protein</fullName>
    </submittedName>
</protein>